<organism evidence="1 2">
    <name type="scientific">Shiella aurantiaca</name>
    <dbReference type="NCBI Taxonomy" id="3058365"/>
    <lineage>
        <taxon>Bacteria</taxon>
        <taxon>Pseudomonadati</taxon>
        <taxon>Bacteroidota</taxon>
        <taxon>Cytophagia</taxon>
        <taxon>Cytophagales</taxon>
        <taxon>Shiellaceae</taxon>
        <taxon>Shiella</taxon>
    </lineage>
</organism>
<dbReference type="RefSeq" id="WP_320004656.1">
    <property type="nucleotide sequence ID" value="NZ_JAUHJS010000005.1"/>
</dbReference>
<accession>A0ABT8F6L3</accession>
<proteinExistence type="predicted"/>
<protein>
    <submittedName>
        <fullName evidence="1">Uncharacterized protein</fullName>
    </submittedName>
</protein>
<comment type="caution">
    <text evidence="1">The sequence shown here is derived from an EMBL/GenBank/DDBJ whole genome shotgun (WGS) entry which is preliminary data.</text>
</comment>
<name>A0ABT8F6L3_9BACT</name>
<dbReference type="EMBL" id="JAUHJS010000005">
    <property type="protein sequence ID" value="MDN4166123.1"/>
    <property type="molecule type" value="Genomic_DNA"/>
</dbReference>
<evidence type="ECO:0000313" key="2">
    <source>
        <dbReference type="Proteomes" id="UP001168552"/>
    </source>
</evidence>
<keyword evidence="2" id="KW-1185">Reference proteome</keyword>
<evidence type="ECO:0000313" key="1">
    <source>
        <dbReference type="EMBL" id="MDN4166123.1"/>
    </source>
</evidence>
<sequence length="91" mass="10288">MTKNKFKFASPVLSAHLTQVMLSDIQQLIAEVQKHKPSQVALQWPNGYQPDFLLLQALEMMALKGIQVKLPEVYSPSELIGTCFSHTFSRN</sequence>
<reference evidence="1" key="1">
    <citation type="submission" date="2023-06" db="EMBL/GenBank/DDBJ databases">
        <title>Cytophagales bacterium Strain LB-30, isolated from soil.</title>
        <authorList>
            <person name="Liu B."/>
        </authorList>
    </citation>
    <scope>NUCLEOTIDE SEQUENCE</scope>
    <source>
        <strain evidence="1">LB-30</strain>
    </source>
</reference>
<gene>
    <name evidence="1" type="ORF">QWY31_11460</name>
</gene>
<dbReference type="Proteomes" id="UP001168552">
    <property type="component" value="Unassembled WGS sequence"/>
</dbReference>